<protein>
    <submittedName>
        <fullName evidence="2">P44/Msp2 family outer membrane protein</fullName>
    </submittedName>
</protein>
<dbReference type="SUPFAM" id="SSF56925">
    <property type="entry name" value="OMPA-like"/>
    <property type="match status" value="1"/>
</dbReference>
<dbReference type="Gene3D" id="2.40.160.20">
    <property type="match status" value="1"/>
</dbReference>
<dbReference type="InterPro" id="IPR011250">
    <property type="entry name" value="OMP/PagP_B-barrel"/>
</dbReference>
<dbReference type="EMBL" id="QOHL01000010">
    <property type="protein sequence ID" value="RZB12693.1"/>
    <property type="molecule type" value="Genomic_DNA"/>
</dbReference>
<reference evidence="2 3" key="1">
    <citation type="submission" date="2018-06" db="EMBL/GenBank/DDBJ databases">
        <title>Complete Genome Sequence of Ehrlichia minasensis Isolated From Cattle.</title>
        <authorList>
            <person name="Aguiar D.M."/>
            <person name="Araujo J.P.A.Jr."/>
            <person name="Nakazato L."/>
            <person name="Bard E."/>
            <person name="Cabezas-Cruz A."/>
        </authorList>
    </citation>
    <scope>NUCLEOTIDE SEQUENCE [LARGE SCALE GENOMIC DNA]</scope>
    <source>
        <strain evidence="2 3">B11</strain>
    </source>
</reference>
<evidence type="ECO:0000313" key="2">
    <source>
        <dbReference type="EMBL" id="RZB12693.1"/>
    </source>
</evidence>
<dbReference type="STRING" id="1242993.ehr_00093"/>
<gene>
    <name evidence="2" type="ORF">DRF75_02690</name>
</gene>
<keyword evidence="3" id="KW-1185">Reference proteome</keyword>
<dbReference type="Pfam" id="PF01617">
    <property type="entry name" value="Surface_Ag_2"/>
    <property type="match status" value="1"/>
</dbReference>
<proteinExistence type="predicted"/>
<comment type="caution">
    <text evidence="2">The sequence shown here is derived from an EMBL/GenBank/DDBJ whole genome shotgun (WGS) entry which is preliminary data.</text>
</comment>
<dbReference type="AlphaFoldDB" id="A0A4Q6I680"/>
<name>A0A4Q6I680_9RICK</name>
<accession>A0A4Q6I680</accession>
<dbReference type="Proteomes" id="UP000293377">
    <property type="component" value="Unassembled WGS sequence"/>
</dbReference>
<evidence type="ECO:0000313" key="3">
    <source>
        <dbReference type="Proteomes" id="UP000293377"/>
    </source>
</evidence>
<organism evidence="2 3">
    <name type="scientific">Ehrlichia minasensis</name>
    <dbReference type="NCBI Taxonomy" id="1242993"/>
    <lineage>
        <taxon>Bacteria</taxon>
        <taxon>Pseudomonadati</taxon>
        <taxon>Pseudomonadota</taxon>
        <taxon>Alphaproteobacteria</taxon>
        <taxon>Rickettsiales</taxon>
        <taxon>Anaplasmataceae</taxon>
        <taxon>Ehrlichia</taxon>
    </lineage>
</organism>
<sequence length="265" mass="29973">MCNIINYVIKYTIALAFLLLPRVSCAILIYNIEKNIKLLSLYISSQYKPSISQGSNSLIQEHYSKEKNTKISVLNSSTNSTIPYNIQLENSTTNFSRTIGYPFKGLRSEVEGFYDIKNTNDSLRINLSKHFSKMYNEDFQDFITVIDNKLSITSAIANTCYDILINNIRALSHLLCIGVDVDVIEFSNGMSFKLVYQAKTGLSHLINSNVIPFFNVHYHKVIVNKFKNLPLQNSISINAFQGVISALANIDSYFGSEVGVRFIFN</sequence>
<feature type="domain" description="Msp4/OMP-like" evidence="1">
    <location>
        <begin position="40"/>
        <end position="264"/>
    </location>
</feature>
<dbReference type="InterPro" id="IPR002566">
    <property type="entry name" value="Msp4_OMP-like"/>
</dbReference>
<dbReference type="RefSeq" id="WP_129992615.1">
    <property type="nucleotide sequence ID" value="NZ_QOHL01000010.1"/>
</dbReference>
<evidence type="ECO:0000259" key="1">
    <source>
        <dbReference type="Pfam" id="PF01617"/>
    </source>
</evidence>